<reference evidence="2" key="1">
    <citation type="journal article" date="2022" name="Syst. Appl. Microbiol.">
        <title>Natronocalculus amylovorans gen. nov., sp. nov., and Natranaeroarchaeum aerophilus sp. nov., dominant culturable amylolytic natronoarchaea from hypersaline soda lakes in southwestern Siberia.</title>
        <authorList>
            <person name="Sorokin D.Y."/>
            <person name="Elcheninov A.G."/>
            <person name="Khizhniak T.V."/>
            <person name="Koenen M."/>
            <person name="Bale N.J."/>
            <person name="Damste J.S.S."/>
            <person name="Kublanov I.V."/>
        </authorList>
    </citation>
    <scope>NUCLEOTIDE SEQUENCE</scope>
    <source>
        <strain evidence="2">AArc-St2</strain>
    </source>
</reference>
<accession>A0AAE3FZ17</accession>
<evidence type="ECO:0000256" key="1">
    <source>
        <dbReference type="SAM" id="MobiDB-lite"/>
    </source>
</evidence>
<comment type="caution">
    <text evidence="2">The sequence shown here is derived from an EMBL/GenBank/DDBJ whole genome shotgun (WGS) entry which is preliminary data.</text>
</comment>
<dbReference type="RefSeq" id="WP_174654768.1">
    <property type="nucleotide sequence ID" value="NZ_JAKRVX010000005.1"/>
</dbReference>
<protein>
    <submittedName>
        <fullName evidence="2">Uncharacterized protein</fullName>
    </submittedName>
</protein>
<feature type="compositionally biased region" description="Basic and acidic residues" evidence="1">
    <location>
        <begin position="92"/>
        <end position="109"/>
    </location>
</feature>
<organism evidence="2 3">
    <name type="scientific">Natronocalculus amylovorans</name>
    <dbReference type="NCBI Taxonomy" id="2917812"/>
    <lineage>
        <taxon>Archaea</taxon>
        <taxon>Methanobacteriati</taxon>
        <taxon>Methanobacteriota</taxon>
        <taxon>Stenosarchaea group</taxon>
        <taxon>Halobacteria</taxon>
        <taxon>Halobacteriales</taxon>
        <taxon>Haloferacaceae</taxon>
        <taxon>Natronocalculus</taxon>
    </lineage>
</organism>
<dbReference type="InterPro" id="IPR045397">
    <property type="entry name" value="TumE-like"/>
</dbReference>
<dbReference type="Pfam" id="PF20126">
    <property type="entry name" value="TumE"/>
    <property type="match status" value="1"/>
</dbReference>
<dbReference type="EMBL" id="JAKRVX010000005">
    <property type="protein sequence ID" value="MCL9817791.1"/>
    <property type="molecule type" value="Genomic_DNA"/>
</dbReference>
<evidence type="ECO:0000313" key="3">
    <source>
        <dbReference type="Proteomes" id="UP001203207"/>
    </source>
</evidence>
<keyword evidence="3" id="KW-1185">Reference proteome</keyword>
<dbReference type="Proteomes" id="UP001203207">
    <property type="component" value="Unassembled WGS sequence"/>
</dbReference>
<feature type="region of interest" description="Disordered" evidence="1">
    <location>
        <begin position="92"/>
        <end position="126"/>
    </location>
</feature>
<reference evidence="2" key="2">
    <citation type="submission" date="2022-02" db="EMBL/GenBank/DDBJ databases">
        <authorList>
            <person name="Elcheninov A.G."/>
            <person name="Sorokin D.Y."/>
            <person name="Kublanov I.V."/>
        </authorList>
    </citation>
    <scope>NUCLEOTIDE SEQUENCE</scope>
    <source>
        <strain evidence="2">AArc-St2</strain>
    </source>
</reference>
<dbReference type="AlphaFoldDB" id="A0AAE3FZ17"/>
<evidence type="ECO:0000313" key="2">
    <source>
        <dbReference type="EMBL" id="MCL9817791.1"/>
    </source>
</evidence>
<sequence length="150" mass="17552">MTGQDGSKRTHSVSGAPVDFDRLDVIRDRFATDDRFTQIVDRPEFAPERLVCVYDTRFYPPSVQNAQIEIVWFENGDFSLHYHEDYEQEQFDHRWDRHPSGHNTRDHIHPGPNAPTPGDDSSHPSDWRDVLSIALSEIEARQRAFWEEQC</sequence>
<proteinExistence type="predicted"/>
<name>A0AAE3FZ17_9EURY</name>
<gene>
    <name evidence="2" type="ORF">AArcSt2_12640</name>
</gene>